<evidence type="ECO:0000313" key="3">
    <source>
        <dbReference type="EMBL" id="ABK65832.1"/>
    </source>
</evidence>
<organism evidence="3 4">
    <name type="scientific">Mycobacterium avium (strain 104)</name>
    <dbReference type="NCBI Taxonomy" id="243243"/>
    <lineage>
        <taxon>Bacteria</taxon>
        <taxon>Bacillati</taxon>
        <taxon>Actinomycetota</taxon>
        <taxon>Actinomycetes</taxon>
        <taxon>Mycobacteriales</taxon>
        <taxon>Mycobacteriaceae</taxon>
        <taxon>Mycobacterium</taxon>
        <taxon>Mycobacterium avium complex (MAC)</taxon>
    </lineage>
</organism>
<dbReference type="RefSeq" id="WP_011723763.1">
    <property type="nucleotide sequence ID" value="NC_008595.1"/>
</dbReference>
<feature type="region of interest" description="Disordered" evidence="1">
    <location>
        <begin position="1"/>
        <end position="32"/>
    </location>
</feature>
<protein>
    <recommendedName>
        <fullName evidence="2">DUF7257 domain-containing protein</fullName>
    </recommendedName>
</protein>
<dbReference type="InterPro" id="IPR055681">
    <property type="entry name" value="DUF7257"/>
</dbReference>
<dbReference type="HOGENOM" id="CLU_515628_0_0_11"/>
<dbReference type="Proteomes" id="UP000001574">
    <property type="component" value="Chromosome"/>
</dbReference>
<feature type="domain" description="DUF7257" evidence="2">
    <location>
        <begin position="150"/>
        <end position="354"/>
    </location>
</feature>
<gene>
    <name evidence="3" type="ordered locus">MAV_0796</name>
</gene>
<dbReference type="AlphaFoldDB" id="A0A0H2ZVG1"/>
<accession>A0A0H2ZVG1</accession>
<reference evidence="3 4" key="1">
    <citation type="submission" date="2006-10" db="EMBL/GenBank/DDBJ databases">
        <authorList>
            <person name="Fleischmann R.D."/>
            <person name="Dodson R.J."/>
            <person name="Haft D.H."/>
            <person name="Merkel J.S."/>
            <person name="Nelson W.C."/>
            <person name="Fraser C.M."/>
        </authorList>
    </citation>
    <scope>NUCLEOTIDE SEQUENCE [LARGE SCALE GENOMIC DNA]</scope>
    <source>
        <strain evidence="3 4">104</strain>
    </source>
</reference>
<dbReference type="KEGG" id="mav:MAV_0796"/>
<evidence type="ECO:0000259" key="2">
    <source>
        <dbReference type="Pfam" id="PF23918"/>
    </source>
</evidence>
<name>A0A0H2ZVG1_MYCA1</name>
<evidence type="ECO:0000313" key="4">
    <source>
        <dbReference type="Proteomes" id="UP000001574"/>
    </source>
</evidence>
<dbReference type="Pfam" id="PF23918">
    <property type="entry name" value="DUF7257"/>
    <property type="match status" value="1"/>
</dbReference>
<sequence>MTIDPTYATSDPPAITPNPAIHNVPPQDSPSTQEIGVIGRAHNLSTGTANGVASALVGGLGAGANPFAALASFGAEALQAIADIATLILKTGAEVIDDVANFIVSAVQGVANIIGAIIQGLGGILGGTGTAADAQLVLQATAATIAATNTAVQSMQAQDAADSNNGINVFLNFSTATLAGFTETYTPAGYGTLGINSSGYAQLNPSGTANFTGLALHPTPTNTDDQIVSAVYYNAPGSYNYFNLSEGSGYDILIGRSNASMTTYVYAEISPILYSIHNVVNGTDTVLAQWTPSEPTFYAGAAYSLSCGFDGNNHPLLQIIVNGVAILEYLDTSGVTNYGAAYRYCGFGLAQNAGMAPSQMASFGFVDDAPGPIIGDVFQAGNLSTTAITLANNINCTLAPANYFNNIQAQTSNYTYDPSTNKLTVHKSAIYNVRVMTQWVPKSGASYAYFGVGIFKNGLLYDTDVICLTSPGALPYYIQKGASFIGVQLDAGDYIQPGFVSYSNSSSYPNTIVGGGSTDFFCEIANTGTAG</sequence>
<dbReference type="EMBL" id="CP000479">
    <property type="protein sequence ID" value="ABK65832.1"/>
    <property type="molecule type" value="Genomic_DNA"/>
</dbReference>
<proteinExistence type="predicted"/>
<evidence type="ECO:0000256" key="1">
    <source>
        <dbReference type="SAM" id="MobiDB-lite"/>
    </source>
</evidence>